<accession>A0A8J3IQ28</accession>
<keyword evidence="3" id="KW-1185">Reference proteome</keyword>
<feature type="compositionally biased region" description="Polar residues" evidence="1">
    <location>
        <begin position="11"/>
        <end position="26"/>
    </location>
</feature>
<proteinExistence type="predicted"/>
<dbReference type="EMBL" id="BNJK01000002">
    <property type="protein sequence ID" value="GHO98103.1"/>
    <property type="molecule type" value="Genomic_DNA"/>
</dbReference>
<protein>
    <submittedName>
        <fullName evidence="2">Uncharacterized protein</fullName>
    </submittedName>
</protein>
<name>A0A8J3IQ28_9CHLR</name>
<evidence type="ECO:0000313" key="2">
    <source>
        <dbReference type="EMBL" id="GHO98103.1"/>
    </source>
</evidence>
<evidence type="ECO:0000256" key="1">
    <source>
        <dbReference type="SAM" id="MobiDB-lite"/>
    </source>
</evidence>
<comment type="caution">
    <text evidence="2">The sequence shown here is derived from an EMBL/GenBank/DDBJ whole genome shotgun (WGS) entry which is preliminary data.</text>
</comment>
<dbReference type="AlphaFoldDB" id="A0A8J3IQ28"/>
<gene>
    <name evidence="2" type="ORF">KSF_081510</name>
</gene>
<sequence length="124" mass="14182">MTGHGEGLRLSRNQEASQSYRASDASSYDPEREAKNAEKLTLKQIEGAIESLTKVTNESLLIQRATAVDWLNRYSYLKGTEPYQRHELTLNLIYQVQMERASGSGAGYYHPPRKDPQKRVRFSF</sequence>
<feature type="region of interest" description="Disordered" evidence="1">
    <location>
        <begin position="1"/>
        <end position="35"/>
    </location>
</feature>
<reference evidence="2" key="1">
    <citation type="submission" date="2020-10" db="EMBL/GenBank/DDBJ databases">
        <title>Taxonomic study of unclassified bacteria belonging to the class Ktedonobacteria.</title>
        <authorList>
            <person name="Yabe S."/>
            <person name="Wang C.M."/>
            <person name="Zheng Y."/>
            <person name="Sakai Y."/>
            <person name="Cavaletti L."/>
            <person name="Monciardini P."/>
            <person name="Donadio S."/>
        </authorList>
    </citation>
    <scope>NUCLEOTIDE SEQUENCE</scope>
    <source>
        <strain evidence="2">ID150040</strain>
    </source>
</reference>
<evidence type="ECO:0000313" key="3">
    <source>
        <dbReference type="Proteomes" id="UP000597444"/>
    </source>
</evidence>
<organism evidence="2 3">
    <name type="scientific">Reticulibacter mediterranei</name>
    <dbReference type="NCBI Taxonomy" id="2778369"/>
    <lineage>
        <taxon>Bacteria</taxon>
        <taxon>Bacillati</taxon>
        <taxon>Chloroflexota</taxon>
        <taxon>Ktedonobacteria</taxon>
        <taxon>Ktedonobacterales</taxon>
        <taxon>Reticulibacteraceae</taxon>
        <taxon>Reticulibacter</taxon>
    </lineage>
</organism>
<dbReference type="Proteomes" id="UP000597444">
    <property type="component" value="Unassembled WGS sequence"/>
</dbReference>
<feature type="region of interest" description="Disordered" evidence="1">
    <location>
        <begin position="104"/>
        <end position="124"/>
    </location>
</feature>